<reference evidence="1 2" key="1">
    <citation type="submission" date="2018-12" db="EMBL/GenBank/DDBJ databases">
        <title>Draft genome sequence of Embleya hyalina NBRC 13850T.</title>
        <authorList>
            <person name="Komaki H."/>
            <person name="Hosoyama A."/>
            <person name="Kimura A."/>
            <person name="Ichikawa N."/>
            <person name="Tamura T."/>
        </authorList>
    </citation>
    <scope>NUCLEOTIDE SEQUENCE [LARGE SCALE GENOMIC DNA]</scope>
    <source>
        <strain evidence="1 2">NBRC 13850</strain>
    </source>
</reference>
<evidence type="ECO:0000313" key="1">
    <source>
        <dbReference type="EMBL" id="GCD97024.1"/>
    </source>
</evidence>
<dbReference type="AlphaFoldDB" id="A0A401YQY5"/>
<gene>
    <name evidence="1" type="ORF">EHYA_04711</name>
</gene>
<keyword evidence="2" id="KW-1185">Reference proteome</keyword>
<dbReference type="Proteomes" id="UP000286931">
    <property type="component" value="Unassembled WGS sequence"/>
</dbReference>
<evidence type="ECO:0000313" key="2">
    <source>
        <dbReference type="Proteomes" id="UP000286931"/>
    </source>
</evidence>
<sequence>MTAPGLVQVIHSLATGPAGEIAHDGWPGIANRLVRLGCDWSVVVDLAAMGAPSEAGVDAMVVRLAERSRRALAGSPAPLFWDTVCGMVARAWRLGAFDEVDAMYVMDGLWWLTRGLDGSTGRGVGIIRTGMGLKEVVEFYDIRPEATILLLEADLLVPVDAVDVALCEAVLEAVR</sequence>
<protein>
    <submittedName>
        <fullName evidence="1">Uncharacterized protein</fullName>
    </submittedName>
</protein>
<dbReference type="EMBL" id="BIFH01000022">
    <property type="protein sequence ID" value="GCD97024.1"/>
    <property type="molecule type" value="Genomic_DNA"/>
</dbReference>
<accession>A0A401YQY5</accession>
<organism evidence="1 2">
    <name type="scientific">Embleya hyalina</name>
    <dbReference type="NCBI Taxonomy" id="516124"/>
    <lineage>
        <taxon>Bacteria</taxon>
        <taxon>Bacillati</taxon>
        <taxon>Actinomycetota</taxon>
        <taxon>Actinomycetes</taxon>
        <taxon>Kitasatosporales</taxon>
        <taxon>Streptomycetaceae</taxon>
        <taxon>Embleya</taxon>
    </lineage>
</organism>
<proteinExistence type="predicted"/>
<name>A0A401YQY5_9ACTN</name>
<comment type="caution">
    <text evidence="1">The sequence shown here is derived from an EMBL/GenBank/DDBJ whole genome shotgun (WGS) entry which is preliminary data.</text>
</comment>